<accession>A0AA36DLT1</accession>
<comment type="caution">
    <text evidence="1">The sequence shown here is derived from an EMBL/GenBank/DDBJ whole genome shotgun (WGS) entry which is preliminary data.</text>
</comment>
<protein>
    <submittedName>
        <fullName evidence="1">Uncharacterized protein</fullName>
    </submittedName>
</protein>
<dbReference type="Proteomes" id="UP001176961">
    <property type="component" value="Unassembled WGS sequence"/>
</dbReference>
<evidence type="ECO:0000313" key="2">
    <source>
        <dbReference type="Proteomes" id="UP001176961"/>
    </source>
</evidence>
<dbReference type="AlphaFoldDB" id="A0AA36DLT1"/>
<reference evidence="1" key="1">
    <citation type="submission" date="2023-07" db="EMBL/GenBank/DDBJ databases">
        <authorList>
            <consortium name="CYATHOMIX"/>
        </authorList>
    </citation>
    <scope>NUCLEOTIDE SEQUENCE</scope>
    <source>
        <strain evidence="1">N/A</strain>
    </source>
</reference>
<evidence type="ECO:0000313" key="1">
    <source>
        <dbReference type="EMBL" id="CAJ0588347.1"/>
    </source>
</evidence>
<name>A0AA36DLT1_CYLNA</name>
<dbReference type="EMBL" id="CATQJL010000001">
    <property type="protein sequence ID" value="CAJ0588347.1"/>
    <property type="molecule type" value="Genomic_DNA"/>
</dbReference>
<keyword evidence="2" id="KW-1185">Reference proteome</keyword>
<proteinExistence type="predicted"/>
<organism evidence="1 2">
    <name type="scientific">Cylicocyclus nassatus</name>
    <name type="common">Nematode worm</name>
    <dbReference type="NCBI Taxonomy" id="53992"/>
    <lineage>
        <taxon>Eukaryota</taxon>
        <taxon>Metazoa</taxon>
        <taxon>Ecdysozoa</taxon>
        <taxon>Nematoda</taxon>
        <taxon>Chromadorea</taxon>
        <taxon>Rhabditida</taxon>
        <taxon>Rhabditina</taxon>
        <taxon>Rhabditomorpha</taxon>
        <taxon>Strongyloidea</taxon>
        <taxon>Strongylidae</taxon>
        <taxon>Cylicocyclus</taxon>
    </lineage>
</organism>
<gene>
    <name evidence="1" type="ORF">CYNAS_LOCUS330</name>
</gene>
<sequence length="133" mass="15547">MERHSDHHHCQRGRSITTDLYVRPQWNYPAYTEDNTANNLHNHQNGLSNYHVYHQNDILVDQERMRKKITRETPITQGCDDIPQEADDIPVLQHSAAEYTEFANAFHFLNIIHLIKVSSVSKQEVPLLAEVLY</sequence>